<dbReference type="AlphaFoldDB" id="A0A3N4MIH5"/>
<sequence>MFVPTVPVEQDDALQDIAHLLKKWFSELNLSNYEEYLEGELTEADAAWLYHRHQEAIRQWMCEHMTDLYAFYCDVLWPLDNPDSAKWEIVCKWAGAVLQQHLETAQPG</sequence>
<comment type="caution">
    <text evidence="1">The sequence shown here is derived from an EMBL/GenBank/DDBJ whole genome shotgun (WGS) entry which is preliminary data.</text>
</comment>
<protein>
    <submittedName>
        <fullName evidence="1">Uncharacterized protein</fullName>
    </submittedName>
</protein>
<gene>
    <name evidence="1" type="ORF">EGK74_12735</name>
</gene>
<dbReference type="Proteomes" id="UP000272412">
    <property type="component" value="Unassembled WGS sequence"/>
</dbReference>
<evidence type="ECO:0000313" key="2">
    <source>
        <dbReference type="Proteomes" id="UP000272412"/>
    </source>
</evidence>
<proteinExistence type="predicted"/>
<evidence type="ECO:0000313" key="1">
    <source>
        <dbReference type="EMBL" id="RPD83321.1"/>
    </source>
</evidence>
<reference evidence="1 2" key="1">
    <citation type="submission" date="2018-11" db="EMBL/GenBank/DDBJ databases">
        <title>Neisseria weixii sp. nov. isolated from the rectal contents of plateau pika (Ochotona cruzoniae).</title>
        <authorList>
            <person name="Zhang G."/>
        </authorList>
    </citation>
    <scope>NUCLEOTIDE SEQUENCE [LARGE SCALE GENOMIC DNA]</scope>
    <source>
        <strain evidence="1 2">10009</strain>
    </source>
</reference>
<name>A0A3N4MIH5_9NEIS</name>
<keyword evidence="2" id="KW-1185">Reference proteome</keyword>
<accession>A0A3N4MIH5</accession>
<organism evidence="1 2">
    <name type="scientific">Neisseria weixii</name>
    <dbReference type="NCBI Taxonomy" id="1853276"/>
    <lineage>
        <taxon>Bacteria</taxon>
        <taxon>Pseudomonadati</taxon>
        <taxon>Pseudomonadota</taxon>
        <taxon>Betaproteobacteria</taxon>
        <taxon>Neisseriales</taxon>
        <taxon>Neisseriaceae</taxon>
        <taxon>Neisseria</taxon>
    </lineage>
</organism>
<dbReference type="EMBL" id="RPFL01000059">
    <property type="protein sequence ID" value="RPD83321.1"/>
    <property type="molecule type" value="Genomic_DNA"/>
</dbReference>